<dbReference type="Gene3D" id="1.20.5.4130">
    <property type="match status" value="1"/>
</dbReference>
<dbReference type="InterPro" id="IPR041118">
    <property type="entry name" value="Rx_N"/>
</dbReference>
<comment type="similarity">
    <text evidence="1">Belongs to the disease resistance NB-LRR family.</text>
</comment>
<gene>
    <name evidence="12" type="ORF">SI8410_01000653</name>
</gene>
<dbReference type="InterPro" id="IPR058922">
    <property type="entry name" value="WHD_DRP"/>
</dbReference>
<dbReference type="Pfam" id="PF25019">
    <property type="entry name" value="LRR_R13L1-DRL21"/>
    <property type="match status" value="1"/>
</dbReference>
<name>A0A7I8JZ96_SPIIN</name>
<dbReference type="SMART" id="SM00369">
    <property type="entry name" value="LRR_TYP"/>
    <property type="match status" value="2"/>
</dbReference>
<feature type="domain" description="Disease resistance R13L4/SHOC-2-like LRR" evidence="10">
    <location>
        <begin position="560"/>
        <end position="638"/>
    </location>
</feature>
<dbReference type="EMBL" id="LR746264">
    <property type="protein sequence ID" value="CAA7388412.1"/>
    <property type="molecule type" value="Genomic_DNA"/>
</dbReference>
<evidence type="ECO:0000256" key="4">
    <source>
        <dbReference type="ARBA" id="ARBA00022741"/>
    </source>
</evidence>
<keyword evidence="13" id="KW-1185">Reference proteome</keyword>
<dbReference type="GO" id="GO:0002758">
    <property type="term" value="P:innate immune response-activating signaling pathway"/>
    <property type="evidence" value="ECO:0007669"/>
    <property type="project" value="UniProtKB-ARBA"/>
</dbReference>
<keyword evidence="2" id="KW-0433">Leucine-rich repeat</keyword>
<evidence type="ECO:0000256" key="3">
    <source>
        <dbReference type="ARBA" id="ARBA00022737"/>
    </source>
</evidence>
<evidence type="ECO:0000259" key="11">
    <source>
        <dbReference type="Pfam" id="PF25019"/>
    </source>
</evidence>
<evidence type="ECO:0000259" key="7">
    <source>
        <dbReference type="Pfam" id="PF00931"/>
    </source>
</evidence>
<sequence length="1005" mass="115737">MGDAFITEVNEAVDYLRRCHSPSGNDLKRLKDVKSLNEMSQMIRAKLNESEEMEITCESAGLRLKALKKIFYDVEDVLDEFLYHVLHLKSEGATFPVDDNLVKADVSILDQKRNLSPSNNPHGNLVLLDELAQKATDLKVKLDKQKIDWDGNVLGLAKIHQQKPTTVRPQSTSLMGSSRMIGRGHDLETIKGLLFSELHGDGNIPVIAIVGMGGLGKTTLAQFVYNDTQVQQHFNLKIWVCVSEEFDLERLTRAMLESLEEKKCDLTQLDPLQRRLKGIVERKRLLLVFDDVWEHQNLNIDAWEQLYKPFLGVSDGSKILVTTRSKSFLDRVIRADSVHRLPYLTDNDCFMLFSQHAFEDLNSDIDPTLLDIGKKISNNCRGLPLAAKTLGSLLRGQDDVEEWNDILNNSGIWPTDDQSSIMPILRLSYQHLSINLKKCFRYCSLFPKDYQFQKKELINMWMAHGYISRTERRKKQLEDIGEEYINELVSRSLFEQDVSRDEWWSVEDGVFYGNKDDTVQHFSVISTMNYPREHVQCSPQIQCLLFFNSMLSWPDVKDLCSRMKQLRVLNMSYTGILILPECIGDLKHLRFLSVQGNKITELPETFGSLYLLETLNLNYTKIEVLPDSICLLKRLHYLGLRGTWIEYLPESLGMLDQHYTLDVEFCKIYSLPDSISNLPSLRRLICNDGIEFSLAIGKLTELRGRHFIVKEFTDLVDVDEAKKVSWDSREHLQVLSLHWKEKKSPMAHRIHGKVLESLGPYPNLRQLYMRGFEGDSLPSWIRDPRYFCALNRIELIRCEYMFSELPQNGVDVGERPSPLRTLAIVDCPNVSFLSEVNFNALRVLKIIGCHQLEISHLSGLASLQHLSIINFHQDIGKDFSCGGFLLLERLYLEDLPNWCSWEGPQEGECPKLQELSVVDCHSLSYFSISCLHSLKDISVKNCPRFRLKLSRSNIEKLLRMNKFCVRNIFETEVTSHGYNDLYDIVLWSEKLLYSHLLAIIRGIKL</sequence>
<evidence type="ECO:0000259" key="9">
    <source>
        <dbReference type="Pfam" id="PF23559"/>
    </source>
</evidence>
<dbReference type="FunFam" id="3.40.50.300:FF:001091">
    <property type="entry name" value="Probable disease resistance protein At1g61300"/>
    <property type="match status" value="1"/>
</dbReference>
<dbReference type="InterPro" id="IPR027417">
    <property type="entry name" value="P-loop_NTPase"/>
</dbReference>
<evidence type="ECO:0000256" key="6">
    <source>
        <dbReference type="ARBA" id="ARBA00022840"/>
    </source>
</evidence>
<evidence type="ECO:0000256" key="2">
    <source>
        <dbReference type="ARBA" id="ARBA00022614"/>
    </source>
</evidence>
<feature type="domain" description="NB-ARC" evidence="7">
    <location>
        <begin position="195"/>
        <end position="359"/>
    </location>
</feature>
<evidence type="ECO:0000259" key="10">
    <source>
        <dbReference type="Pfam" id="PF23598"/>
    </source>
</evidence>
<dbReference type="Gene3D" id="3.80.10.10">
    <property type="entry name" value="Ribonuclease Inhibitor"/>
    <property type="match status" value="2"/>
</dbReference>
<dbReference type="AlphaFoldDB" id="A0A7I8JZ96"/>
<keyword evidence="3" id="KW-0677">Repeat</keyword>
<dbReference type="GO" id="GO:0043531">
    <property type="term" value="F:ADP binding"/>
    <property type="evidence" value="ECO:0007669"/>
    <property type="project" value="InterPro"/>
</dbReference>
<evidence type="ECO:0000256" key="5">
    <source>
        <dbReference type="ARBA" id="ARBA00022821"/>
    </source>
</evidence>
<dbReference type="Pfam" id="PF23598">
    <property type="entry name" value="LRR_14"/>
    <property type="match status" value="1"/>
</dbReference>
<dbReference type="SUPFAM" id="SSF52540">
    <property type="entry name" value="P-loop containing nucleoside triphosphate hydrolases"/>
    <property type="match status" value="1"/>
</dbReference>
<keyword evidence="4" id="KW-0547">Nucleotide-binding</keyword>
<feature type="domain" description="Disease resistance protein winged helix" evidence="9">
    <location>
        <begin position="445"/>
        <end position="498"/>
    </location>
</feature>
<dbReference type="Gene3D" id="1.10.10.10">
    <property type="entry name" value="Winged helix-like DNA-binding domain superfamily/Winged helix DNA-binding domain"/>
    <property type="match status" value="1"/>
</dbReference>
<dbReference type="Gene3D" id="1.10.8.430">
    <property type="entry name" value="Helical domain of apoptotic protease-activating factors"/>
    <property type="match status" value="1"/>
</dbReference>
<feature type="domain" description="R13L1/DRL21-like LRR repeat region" evidence="11">
    <location>
        <begin position="697"/>
        <end position="806"/>
    </location>
</feature>
<dbReference type="PANTHER" id="PTHR36766">
    <property type="entry name" value="PLANT BROAD-SPECTRUM MILDEW RESISTANCE PROTEIN RPW8"/>
    <property type="match status" value="1"/>
</dbReference>
<keyword evidence="6" id="KW-0067">ATP-binding</keyword>
<evidence type="ECO:0000256" key="1">
    <source>
        <dbReference type="ARBA" id="ARBA00008894"/>
    </source>
</evidence>
<dbReference type="InterPro" id="IPR056789">
    <property type="entry name" value="LRR_R13L1-DRL21"/>
</dbReference>
<dbReference type="FunFam" id="1.10.10.10:FF:000322">
    <property type="entry name" value="Probable disease resistance protein At1g63360"/>
    <property type="match status" value="1"/>
</dbReference>
<dbReference type="Pfam" id="PF00931">
    <property type="entry name" value="NB-ARC"/>
    <property type="match status" value="1"/>
</dbReference>
<dbReference type="InterPro" id="IPR003591">
    <property type="entry name" value="Leu-rich_rpt_typical-subtyp"/>
</dbReference>
<dbReference type="InterPro" id="IPR032675">
    <property type="entry name" value="LRR_dom_sf"/>
</dbReference>
<dbReference type="GO" id="GO:0009626">
    <property type="term" value="P:plant-type hypersensitive response"/>
    <property type="evidence" value="ECO:0007669"/>
    <property type="project" value="UniProtKB-ARBA"/>
</dbReference>
<reference evidence="12" key="1">
    <citation type="submission" date="2020-02" db="EMBL/GenBank/DDBJ databases">
        <authorList>
            <person name="Scholz U."/>
            <person name="Mascher M."/>
            <person name="Fiebig A."/>
        </authorList>
    </citation>
    <scope>NUCLEOTIDE SEQUENCE</scope>
</reference>
<feature type="domain" description="Disease resistance N-terminal" evidence="8">
    <location>
        <begin position="31"/>
        <end position="92"/>
    </location>
</feature>
<dbReference type="InterPro" id="IPR036388">
    <property type="entry name" value="WH-like_DNA-bd_sf"/>
</dbReference>
<evidence type="ECO:0000313" key="12">
    <source>
        <dbReference type="EMBL" id="CAA7388412.1"/>
    </source>
</evidence>
<keyword evidence="5" id="KW-0611">Plant defense</keyword>
<dbReference type="InterPro" id="IPR055414">
    <property type="entry name" value="LRR_R13L4/SHOC2-like"/>
</dbReference>
<dbReference type="InterPro" id="IPR042197">
    <property type="entry name" value="Apaf_helical"/>
</dbReference>
<dbReference type="PANTHER" id="PTHR36766:SF40">
    <property type="entry name" value="DISEASE RESISTANCE PROTEIN RGA3"/>
    <property type="match status" value="1"/>
</dbReference>
<dbReference type="Proteomes" id="UP000663760">
    <property type="component" value="Chromosome 1"/>
</dbReference>
<dbReference type="InterPro" id="IPR002182">
    <property type="entry name" value="NB-ARC"/>
</dbReference>
<evidence type="ECO:0000313" key="13">
    <source>
        <dbReference type="Proteomes" id="UP000663760"/>
    </source>
</evidence>
<dbReference type="PRINTS" id="PR00364">
    <property type="entry name" value="DISEASERSIST"/>
</dbReference>
<dbReference type="SUPFAM" id="SSF52058">
    <property type="entry name" value="L domain-like"/>
    <property type="match status" value="1"/>
</dbReference>
<proteinExistence type="inferred from homology"/>
<dbReference type="Pfam" id="PF18052">
    <property type="entry name" value="Rx_N"/>
    <property type="match status" value="1"/>
</dbReference>
<organism evidence="12 13">
    <name type="scientific">Spirodela intermedia</name>
    <name type="common">Intermediate duckweed</name>
    <dbReference type="NCBI Taxonomy" id="51605"/>
    <lineage>
        <taxon>Eukaryota</taxon>
        <taxon>Viridiplantae</taxon>
        <taxon>Streptophyta</taxon>
        <taxon>Embryophyta</taxon>
        <taxon>Tracheophyta</taxon>
        <taxon>Spermatophyta</taxon>
        <taxon>Magnoliopsida</taxon>
        <taxon>Liliopsida</taxon>
        <taxon>Araceae</taxon>
        <taxon>Lemnoideae</taxon>
        <taxon>Spirodela</taxon>
    </lineage>
</organism>
<dbReference type="OrthoDB" id="775811at2759"/>
<accession>A0A7I8JZ96</accession>
<dbReference type="GO" id="GO:0005524">
    <property type="term" value="F:ATP binding"/>
    <property type="evidence" value="ECO:0007669"/>
    <property type="project" value="UniProtKB-KW"/>
</dbReference>
<evidence type="ECO:0000259" key="8">
    <source>
        <dbReference type="Pfam" id="PF18052"/>
    </source>
</evidence>
<dbReference type="Gene3D" id="3.40.50.300">
    <property type="entry name" value="P-loop containing nucleotide triphosphate hydrolases"/>
    <property type="match status" value="1"/>
</dbReference>
<dbReference type="Pfam" id="PF23559">
    <property type="entry name" value="WHD_DRP"/>
    <property type="match status" value="1"/>
</dbReference>
<dbReference type="GO" id="GO:0042742">
    <property type="term" value="P:defense response to bacterium"/>
    <property type="evidence" value="ECO:0007669"/>
    <property type="project" value="UniProtKB-ARBA"/>
</dbReference>
<protein>
    <submittedName>
        <fullName evidence="12">Uncharacterized protein</fullName>
    </submittedName>
</protein>